<gene>
    <name evidence="3" type="ORF">LshimejAT787_1301070</name>
</gene>
<evidence type="ECO:0000256" key="1">
    <source>
        <dbReference type="SAM" id="Phobius"/>
    </source>
</evidence>
<keyword evidence="4" id="KW-1185">Reference proteome</keyword>
<name>A0A9P3PX32_LYOSH</name>
<feature type="signal peptide" evidence="2">
    <location>
        <begin position="1"/>
        <end position="15"/>
    </location>
</feature>
<feature type="transmembrane region" description="Helical" evidence="1">
    <location>
        <begin position="47"/>
        <end position="70"/>
    </location>
</feature>
<dbReference type="AlphaFoldDB" id="A0A9P3PX32"/>
<proteinExistence type="predicted"/>
<dbReference type="Proteomes" id="UP001063166">
    <property type="component" value="Unassembled WGS sequence"/>
</dbReference>
<comment type="caution">
    <text evidence="3">The sequence shown here is derived from an EMBL/GenBank/DDBJ whole genome shotgun (WGS) entry which is preliminary data.</text>
</comment>
<keyword evidence="2" id="KW-0732">Signal</keyword>
<keyword evidence="1" id="KW-1133">Transmembrane helix</keyword>
<keyword evidence="1" id="KW-0472">Membrane</keyword>
<feature type="chain" id="PRO_5040466997" evidence="2">
    <location>
        <begin position="16"/>
        <end position="479"/>
    </location>
</feature>
<evidence type="ECO:0000256" key="2">
    <source>
        <dbReference type="SAM" id="SignalP"/>
    </source>
</evidence>
<protein>
    <submittedName>
        <fullName evidence="3">Uncharacterized protein</fullName>
    </submittedName>
</protein>
<organism evidence="3 4">
    <name type="scientific">Lyophyllum shimeji</name>
    <name type="common">Hon-shimeji</name>
    <name type="synonym">Tricholoma shimeji</name>
    <dbReference type="NCBI Taxonomy" id="47721"/>
    <lineage>
        <taxon>Eukaryota</taxon>
        <taxon>Fungi</taxon>
        <taxon>Dikarya</taxon>
        <taxon>Basidiomycota</taxon>
        <taxon>Agaricomycotina</taxon>
        <taxon>Agaricomycetes</taxon>
        <taxon>Agaricomycetidae</taxon>
        <taxon>Agaricales</taxon>
        <taxon>Tricholomatineae</taxon>
        <taxon>Lyophyllaceae</taxon>
        <taxon>Lyophyllum</taxon>
    </lineage>
</organism>
<dbReference type="OrthoDB" id="2434664at2759"/>
<keyword evidence="1" id="KW-0812">Transmembrane</keyword>
<reference evidence="3" key="1">
    <citation type="submission" date="2022-07" db="EMBL/GenBank/DDBJ databases">
        <title>The genome of Lyophyllum shimeji provides insight into the initial evolution of ectomycorrhizal fungal genome.</title>
        <authorList>
            <person name="Kobayashi Y."/>
            <person name="Shibata T."/>
            <person name="Hirakawa H."/>
            <person name="Shigenobu S."/>
            <person name="Nishiyama T."/>
            <person name="Yamada A."/>
            <person name="Hasebe M."/>
            <person name="Kawaguchi M."/>
        </authorList>
    </citation>
    <scope>NUCLEOTIDE SEQUENCE</scope>
    <source>
        <strain evidence="3">AT787</strain>
    </source>
</reference>
<accession>A0A9P3PX32</accession>
<feature type="transmembrane region" description="Helical" evidence="1">
    <location>
        <begin position="91"/>
        <end position="113"/>
    </location>
</feature>
<sequence>MTRFNLLLYAGSVYAVPLAANNVTNTTCASGGNGPALPFIDPTGKIALLWTSIGLAVLTSFWQGLITTIVAVAEDQSMWTFRFRIARYEHWWWTVVSTMLFISFGLIVISFLSGNNNDSLGVLTLSTATAIAIVRYALPAWRNRLYTELRWLAWTGKSRTGIPAEFGRFCGQKADWMHILDLRRGARFARTPSDEWGWAIRPPKGMWQNPTALLQGFDEKTLIREIGTDGRLGLCVYDDGYQKDQVSLLWGESEGFRRRVSRAVNSMPSTLLNSYPSTYDGFNGTGLCLAMGILGRNKGLAPFALVFDVHDSRKDAKGIVRDDLTRQVSTELEATSAWFPRPNKVMRSYYRKVMEDQYSGLGAEYIAAAVELALIFLDCPPQVTKRWLSLDLEHQSIKLNQVMSDRPLRVLRTPATSAQLQTLYRASYASMILSINYFDQDQHHVDDSRRPDLICFALLWLAEGGTAPAWWGDKWSGQG</sequence>
<evidence type="ECO:0000313" key="3">
    <source>
        <dbReference type="EMBL" id="GLB43206.1"/>
    </source>
</evidence>
<feature type="transmembrane region" description="Helical" evidence="1">
    <location>
        <begin position="119"/>
        <end position="138"/>
    </location>
</feature>
<dbReference type="EMBL" id="BRPK01000013">
    <property type="protein sequence ID" value="GLB43206.1"/>
    <property type="molecule type" value="Genomic_DNA"/>
</dbReference>
<evidence type="ECO:0000313" key="4">
    <source>
        <dbReference type="Proteomes" id="UP001063166"/>
    </source>
</evidence>